<comment type="catalytic activity">
    <reaction evidence="9 10">
        <text>RNA(n) + a ribonucleoside 5'-triphosphate = RNA(n+1) + diphosphate</text>
        <dbReference type="Rhea" id="RHEA:21248"/>
        <dbReference type="Rhea" id="RHEA-COMP:14527"/>
        <dbReference type="Rhea" id="RHEA-COMP:17342"/>
        <dbReference type="ChEBI" id="CHEBI:33019"/>
        <dbReference type="ChEBI" id="CHEBI:61557"/>
        <dbReference type="ChEBI" id="CHEBI:140395"/>
        <dbReference type="EC" id="2.7.7.6"/>
    </reaction>
</comment>
<comment type="subunit">
    <text evidence="10">Part of the RNA polymerase complex.</text>
</comment>
<dbReference type="GO" id="GO:0000428">
    <property type="term" value="C:DNA-directed RNA polymerase complex"/>
    <property type="evidence" value="ECO:0007669"/>
    <property type="project" value="UniProtKB-KW"/>
</dbReference>
<dbReference type="PANTHER" id="PTHR19376:SF32">
    <property type="entry name" value="DNA-DIRECTED RNA POLYMERASE III SUBUNIT RPC1"/>
    <property type="match status" value="1"/>
</dbReference>
<dbReference type="InterPro" id="IPR006141">
    <property type="entry name" value="Intein_N"/>
</dbReference>
<comment type="caution">
    <text evidence="12">The sequence shown here is derived from an EMBL/GenBank/DDBJ whole genome shotgun (WGS) entry which is preliminary data.</text>
</comment>
<dbReference type="GO" id="GO:0004519">
    <property type="term" value="F:endonuclease activity"/>
    <property type="evidence" value="ECO:0007669"/>
    <property type="project" value="InterPro"/>
</dbReference>
<evidence type="ECO:0000256" key="5">
    <source>
        <dbReference type="ARBA" id="ARBA00022813"/>
    </source>
</evidence>
<dbReference type="InParanoid" id="A0A554MXB7"/>
<dbReference type="GO" id="GO:0006351">
    <property type="term" value="P:DNA-templated transcription"/>
    <property type="evidence" value="ECO:0007669"/>
    <property type="project" value="UniProtKB-UniRule"/>
</dbReference>
<dbReference type="CDD" id="cd00081">
    <property type="entry name" value="Hint"/>
    <property type="match status" value="1"/>
</dbReference>
<keyword evidence="4 10" id="KW-0548">Nucleotidyltransferase</keyword>
<gene>
    <name evidence="10" type="primary">rpo1C</name>
    <name evidence="10" type="synonym">rpoA2</name>
    <name evidence="12" type="ORF">DP107_13935</name>
</gene>
<evidence type="ECO:0000256" key="6">
    <source>
        <dbReference type="ARBA" id="ARBA00023000"/>
    </source>
</evidence>
<keyword evidence="6" id="KW-0651">Protein splicing</keyword>
<dbReference type="PROSITE" id="PS50817">
    <property type="entry name" value="INTEIN_N_TER"/>
    <property type="match status" value="1"/>
</dbReference>
<evidence type="ECO:0000256" key="10">
    <source>
        <dbReference type="HAMAP-Rule" id="MF_00411"/>
    </source>
</evidence>
<evidence type="ECO:0000256" key="4">
    <source>
        <dbReference type="ARBA" id="ARBA00022695"/>
    </source>
</evidence>
<dbReference type="PRINTS" id="PR00379">
    <property type="entry name" value="INTEIN"/>
</dbReference>
<dbReference type="PROSITE" id="PS50818">
    <property type="entry name" value="INTEIN_C_TER"/>
    <property type="match status" value="1"/>
</dbReference>
<dbReference type="NCBIfam" id="TIGR01443">
    <property type="entry name" value="intein_Cterm"/>
    <property type="match status" value="1"/>
</dbReference>
<dbReference type="InterPro" id="IPR027434">
    <property type="entry name" value="Homing_endonucl"/>
</dbReference>
<protein>
    <recommendedName>
        <fullName evidence="10">DNA-directed RNA polymerase subunit Rpo1C</fullName>
        <ecNumber evidence="10">2.7.7.6</ecNumber>
    </recommendedName>
    <alternativeName>
        <fullName evidence="10">DNA-directed RNA polymerase subunit A''</fullName>
    </alternativeName>
</protein>
<name>A0A554MXB7_9EURY</name>
<keyword evidence="7 10" id="KW-0238">DNA-binding</keyword>
<evidence type="ECO:0000256" key="3">
    <source>
        <dbReference type="ARBA" id="ARBA00022679"/>
    </source>
</evidence>
<dbReference type="GO" id="GO:0005737">
    <property type="term" value="C:cytoplasm"/>
    <property type="evidence" value="ECO:0007669"/>
    <property type="project" value="UniProtKB-SubCell"/>
</dbReference>
<organism evidence="12 13">
    <name type="scientific">Haloglomus irregulare</name>
    <dbReference type="NCBI Taxonomy" id="2234134"/>
    <lineage>
        <taxon>Archaea</taxon>
        <taxon>Methanobacteriati</taxon>
        <taxon>Methanobacteriota</taxon>
        <taxon>Stenosarchaea group</taxon>
        <taxon>Halobacteria</taxon>
        <taxon>Halobacteriales</taxon>
        <taxon>Natronomonadaceae</taxon>
        <taxon>Haloglomus</taxon>
    </lineage>
</organism>
<dbReference type="OrthoDB" id="372142at2157"/>
<dbReference type="HAMAP" id="MF_00411">
    <property type="entry name" value="RNApol_arch_Rpo1C"/>
    <property type="match status" value="1"/>
</dbReference>
<comment type="similarity">
    <text evidence="10">Belongs to the RNA polymerase beta' chain family.</text>
</comment>
<accession>A0A554MXB7</accession>
<keyword evidence="2 10" id="KW-0963">Cytoplasm</keyword>
<dbReference type="AlphaFoldDB" id="A0A554MXB7"/>
<dbReference type="SMART" id="SM00306">
    <property type="entry name" value="HintN"/>
    <property type="match status" value="1"/>
</dbReference>
<evidence type="ECO:0000256" key="7">
    <source>
        <dbReference type="ARBA" id="ARBA00023125"/>
    </source>
</evidence>
<evidence type="ECO:0000313" key="13">
    <source>
        <dbReference type="Proteomes" id="UP000319894"/>
    </source>
</evidence>
<dbReference type="InterPro" id="IPR004860">
    <property type="entry name" value="LAGLIDADG_dom"/>
</dbReference>
<keyword evidence="3 10" id="KW-0808">Transferase</keyword>
<evidence type="ECO:0000256" key="2">
    <source>
        <dbReference type="ARBA" id="ARBA00022490"/>
    </source>
</evidence>
<dbReference type="Pfam" id="PF14528">
    <property type="entry name" value="LAGLIDADG_3"/>
    <property type="match status" value="1"/>
</dbReference>
<comment type="function">
    <text evidence="10">DNA-dependent RNA polymerase (RNAP) catalyzes the transcription of DNA into RNA using the four ribonucleoside triphosphates as substrates. Forms part of the jaw domain.</text>
</comment>
<keyword evidence="1 10" id="KW-0240">DNA-directed RNA polymerase</keyword>
<dbReference type="Proteomes" id="UP000319894">
    <property type="component" value="Unassembled WGS sequence"/>
</dbReference>
<keyword evidence="5" id="KW-0068">Autocatalytic cleavage</keyword>
<dbReference type="InterPro" id="IPR003587">
    <property type="entry name" value="Hint_dom_N"/>
</dbReference>
<dbReference type="Pfam" id="PF04998">
    <property type="entry name" value="RNA_pol_Rpb1_5"/>
    <property type="match status" value="1"/>
</dbReference>
<dbReference type="EMBL" id="QMDX01000010">
    <property type="protein sequence ID" value="TSD09759.1"/>
    <property type="molecule type" value="Genomic_DNA"/>
</dbReference>
<keyword evidence="8 10" id="KW-0804">Transcription</keyword>
<dbReference type="SUPFAM" id="SSF55608">
    <property type="entry name" value="Homing endonucleases"/>
    <property type="match status" value="2"/>
</dbReference>
<evidence type="ECO:0000256" key="9">
    <source>
        <dbReference type="ARBA" id="ARBA00048552"/>
    </source>
</evidence>
<dbReference type="InterPro" id="IPR045867">
    <property type="entry name" value="DNA-dir_RpoC_beta_prime"/>
</dbReference>
<dbReference type="NCBIfam" id="NF011491">
    <property type="entry name" value="PRK14898.1"/>
    <property type="match status" value="1"/>
</dbReference>
<dbReference type="InterPro" id="IPR012757">
    <property type="entry name" value="RPO1C"/>
</dbReference>
<dbReference type="GO" id="GO:0003899">
    <property type="term" value="F:DNA-directed RNA polymerase activity"/>
    <property type="evidence" value="ECO:0007669"/>
    <property type="project" value="UniProtKB-UniRule"/>
</dbReference>
<dbReference type="SUPFAM" id="SSF51294">
    <property type="entry name" value="Hedgehog/intein (Hint) domain"/>
    <property type="match status" value="1"/>
</dbReference>
<dbReference type="InterPro" id="IPR004042">
    <property type="entry name" value="Intein_endonuc_central"/>
</dbReference>
<evidence type="ECO:0000256" key="1">
    <source>
        <dbReference type="ARBA" id="ARBA00022478"/>
    </source>
</evidence>
<dbReference type="RefSeq" id="WP_144262764.1">
    <property type="nucleotide sequence ID" value="NZ_QMDX01000010.1"/>
</dbReference>
<dbReference type="Gene3D" id="2.170.16.10">
    <property type="entry name" value="Hedgehog/Intein (Hint) domain"/>
    <property type="match status" value="2"/>
</dbReference>
<dbReference type="GO" id="GO:0016539">
    <property type="term" value="P:intein-mediated protein splicing"/>
    <property type="evidence" value="ECO:0007669"/>
    <property type="project" value="InterPro"/>
</dbReference>
<feature type="domain" description="DOD-type homing endonuclease" evidence="11">
    <location>
        <begin position="282"/>
        <end position="412"/>
    </location>
</feature>
<evidence type="ECO:0000256" key="8">
    <source>
        <dbReference type="ARBA" id="ARBA00023163"/>
    </source>
</evidence>
<sequence>MTEFDVSDDVEAVVEDTELPRRLKNEVYESIDGRDVPVEKADEIARAVESRYLETRVDPLDPVGTVSAQSIGEPGTQMSIPADEEIVVRRDGETDIVEIGPFVDSLVESRESRITDDHEVALAPEGIEVPSLGSDEQVHWKTVEEVSRHETPDELLRFELESGRSIRATKAHSFVTRRENEVVPVAGEELDEGDWLPVVADLDNGEGTETVDLREYLPSEDYWFTSALTDGGVDALPGGPDQIRNKRAALDADELNERTAYPVGSSVGLPESFPLDAGTGFFVGAWLAEGPLTEYYVSVSNVDSEFQDRIRSFAERFDLSVNEYENESGFATGYDIRVNGTILADFLRSACMDDGEKVVPGFAFGASEGFVTGLLRGYFSGDGNVGTNSVRSSSTSDQLTAGIALLLSRVGIYSTLGRQDDSRTLRVPKKHVPRFADCIGMVGERGAELEELAAGCDTDGPDATDQVPNFGDSLEEVASDAGIPQRQVNSASKRQRVGRTRLRSLVDEAREAGVDSDALASLEQAVEGDVVWDRIASVETVTSDHDYVYDLSVAGLETFTTAEGVVTHNTMNTFHYAGVAEIDVTQGLPRLIELVDARKTPDTPMMTVHLEGDYAVDRERAHEVVWGIEATRILALGDVSTNVADMIVRIDLNEDTLHERWPTVDDTALIVDEIASTIESKLGVETSTMAGTDGSAIEFGPEDPSYRDLLQQVEELREIVFKGIEEVSRVVIRKEEIDDPDIAAELDAEEEFVLYTEGSAFGEALDIEGVDASRTTCNNIHEIYRQLGVEAAREAIIEETMNTLEEQGLDDVNIRHLMLVADIMTARGTIESIGRHGISGNKQSVLARAAFEVTVNHLLDAAIHGEVDALNGVTENVIVGKPIKLGTGDVNLRMGATQGSESGGPADD</sequence>
<dbReference type="InterPro" id="IPR030934">
    <property type="entry name" value="Intein_C"/>
</dbReference>
<dbReference type="InterPro" id="IPR036844">
    <property type="entry name" value="Hint_dom_sf"/>
</dbReference>
<comment type="subcellular location">
    <subcellularLocation>
        <location evidence="10">Cytoplasm</location>
    </subcellularLocation>
</comment>
<reference evidence="12 13" key="1">
    <citation type="submission" date="2018-06" db="EMBL/GenBank/DDBJ databases">
        <title>Natronomonas sp. F16-60 a new haloarchaeon isolated from a solar saltern of Isla Cristina, Huelva, Spain.</title>
        <authorList>
            <person name="Duran-Viseras A."/>
            <person name="Sanchez-Porro C."/>
            <person name="Ventosa A."/>
        </authorList>
    </citation>
    <scope>NUCLEOTIDE SEQUENCE [LARGE SCALE GENOMIC DNA]</scope>
    <source>
        <strain evidence="12 13">F16-60</strain>
    </source>
</reference>
<dbReference type="SUPFAM" id="SSF64484">
    <property type="entry name" value="beta and beta-prime subunits of DNA dependent RNA-polymerase"/>
    <property type="match status" value="2"/>
</dbReference>
<proteinExistence type="inferred from homology"/>
<dbReference type="Gene3D" id="3.10.28.10">
    <property type="entry name" value="Homing endonucleases"/>
    <property type="match status" value="1"/>
</dbReference>
<dbReference type="GO" id="GO:0003677">
    <property type="term" value="F:DNA binding"/>
    <property type="evidence" value="ECO:0007669"/>
    <property type="project" value="UniProtKB-UniRule"/>
</dbReference>
<dbReference type="EC" id="2.7.7.6" evidence="10"/>
<dbReference type="InterPro" id="IPR003586">
    <property type="entry name" value="Hint_dom_C"/>
</dbReference>
<keyword evidence="13" id="KW-1185">Reference proteome</keyword>
<dbReference type="NCBIfam" id="TIGR01445">
    <property type="entry name" value="intein_Nterm"/>
    <property type="match status" value="1"/>
</dbReference>
<dbReference type="InterPro" id="IPR006142">
    <property type="entry name" value="INTEIN"/>
</dbReference>
<evidence type="ECO:0000259" key="11">
    <source>
        <dbReference type="PROSITE" id="PS50819"/>
    </source>
</evidence>
<dbReference type="PROSITE" id="PS50819">
    <property type="entry name" value="INTEIN_ENDONUCLEASE"/>
    <property type="match status" value="1"/>
</dbReference>
<evidence type="ECO:0000313" key="12">
    <source>
        <dbReference type="EMBL" id="TSD09759.1"/>
    </source>
</evidence>
<dbReference type="CDD" id="cd06528">
    <property type="entry name" value="RNAP_A"/>
    <property type="match status" value="1"/>
</dbReference>
<dbReference type="InterPro" id="IPR007081">
    <property type="entry name" value="RNA_pol_Rpb1_5"/>
</dbReference>
<dbReference type="PANTHER" id="PTHR19376">
    <property type="entry name" value="DNA-DIRECTED RNA POLYMERASE"/>
    <property type="match status" value="1"/>
</dbReference>
<dbReference type="SMART" id="SM00305">
    <property type="entry name" value="HintC"/>
    <property type="match status" value="1"/>
</dbReference>
<dbReference type="Gene3D" id="1.10.150.390">
    <property type="match status" value="1"/>
</dbReference>